<protein>
    <submittedName>
        <fullName evidence="1">Uncharacterized protein</fullName>
    </submittedName>
</protein>
<gene>
    <name evidence="1" type="ORF">DSO57_1017798</name>
</gene>
<sequence length="58" mass="6568">MMVCDCSQRVKYHRIDNASSRRFSGTYIGANWTRGRLDTVSENATIKSLALIPPFGFE</sequence>
<reference evidence="1" key="1">
    <citation type="submission" date="2022-04" db="EMBL/GenBank/DDBJ databases">
        <title>Genome of the entomopathogenic fungus Entomophthora muscae.</title>
        <authorList>
            <person name="Elya C."/>
            <person name="Lovett B.R."/>
            <person name="Lee E."/>
            <person name="Macias A.M."/>
            <person name="Hajek A.E."/>
            <person name="De Bivort B.L."/>
            <person name="Kasson M.T."/>
            <person name="De Fine Licht H.H."/>
            <person name="Stajich J.E."/>
        </authorList>
    </citation>
    <scope>NUCLEOTIDE SEQUENCE</scope>
    <source>
        <strain evidence="1">Berkeley</strain>
    </source>
</reference>
<keyword evidence="2" id="KW-1185">Reference proteome</keyword>
<organism evidence="1 2">
    <name type="scientific">Entomophthora muscae</name>
    <dbReference type="NCBI Taxonomy" id="34485"/>
    <lineage>
        <taxon>Eukaryota</taxon>
        <taxon>Fungi</taxon>
        <taxon>Fungi incertae sedis</taxon>
        <taxon>Zoopagomycota</taxon>
        <taxon>Entomophthoromycotina</taxon>
        <taxon>Entomophthoromycetes</taxon>
        <taxon>Entomophthorales</taxon>
        <taxon>Entomophthoraceae</taxon>
        <taxon>Entomophthora</taxon>
    </lineage>
</organism>
<evidence type="ECO:0000313" key="1">
    <source>
        <dbReference type="EMBL" id="KAJ9054140.1"/>
    </source>
</evidence>
<dbReference type="Proteomes" id="UP001165960">
    <property type="component" value="Unassembled WGS sequence"/>
</dbReference>
<name>A0ACC2RVQ6_9FUNG</name>
<proteinExistence type="predicted"/>
<dbReference type="EMBL" id="QTSX02006465">
    <property type="protein sequence ID" value="KAJ9054140.1"/>
    <property type="molecule type" value="Genomic_DNA"/>
</dbReference>
<accession>A0ACC2RVQ6</accession>
<comment type="caution">
    <text evidence="1">The sequence shown here is derived from an EMBL/GenBank/DDBJ whole genome shotgun (WGS) entry which is preliminary data.</text>
</comment>
<evidence type="ECO:0000313" key="2">
    <source>
        <dbReference type="Proteomes" id="UP001165960"/>
    </source>
</evidence>